<comment type="caution">
    <text evidence="5">The sequence shown here is derived from an EMBL/GenBank/DDBJ whole genome shotgun (WGS) entry which is preliminary data.</text>
</comment>
<dbReference type="InterPro" id="IPR044398">
    <property type="entry name" value="Globin-sensor_dom"/>
</dbReference>
<dbReference type="PANTHER" id="PTHR32089">
    <property type="entry name" value="METHYL-ACCEPTING CHEMOTAXIS PROTEIN MCPB"/>
    <property type="match status" value="1"/>
</dbReference>
<dbReference type="Pfam" id="PF00015">
    <property type="entry name" value="MCPsignal"/>
    <property type="match status" value="1"/>
</dbReference>
<dbReference type="PRINTS" id="PR00260">
    <property type="entry name" value="CHEMTRNSDUCR"/>
</dbReference>
<feature type="domain" description="Methyl-accepting transducer" evidence="4">
    <location>
        <begin position="198"/>
        <end position="419"/>
    </location>
</feature>
<dbReference type="Gene3D" id="1.10.490.10">
    <property type="entry name" value="Globins"/>
    <property type="match status" value="1"/>
</dbReference>
<dbReference type="Pfam" id="PF13682">
    <property type="entry name" value="CZB"/>
    <property type="match status" value="1"/>
</dbReference>
<dbReference type="SMART" id="SM00283">
    <property type="entry name" value="MA"/>
    <property type="match status" value="1"/>
</dbReference>
<dbReference type="InterPro" id="IPR025991">
    <property type="entry name" value="Chemoreceptor_zinc-bind_dom"/>
</dbReference>
<dbReference type="InterPro" id="IPR004089">
    <property type="entry name" value="MCPsignal_dom"/>
</dbReference>
<dbReference type="Gene3D" id="1.10.287.950">
    <property type="entry name" value="Methyl-accepting chemotaxis protein"/>
    <property type="match status" value="1"/>
</dbReference>
<evidence type="ECO:0000259" key="4">
    <source>
        <dbReference type="PROSITE" id="PS50111"/>
    </source>
</evidence>
<dbReference type="InterPro" id="IPR004090">
    <property type="entry name" value="Chemotax_Me-accpt_rcpt"/>
</dbReference>
<dbReference type="InterPro" id="IPR009050">
    <property type="entry name" value="Globin-like_sf"/>
</dbReference>
<evidence type="ECO:0000256" key="2">
    <source>
        <dbReference type="ARBA" id="ARBA00029447"/>
    </source>
</evidence>
<proteinExistence type="inferred from homology"/>
<dbReference type="RefSeq" id="WP_160043544.1">
    <property type="nucleotide sequence ID" value="NZ_BORQ01000006.1"/>
</dbReference>
<organism evidence="5 6">
    <name type="scientific">Paenibacillus albilobatus</name>
    <dbReference type="NCBI Taxonomy" id="2716884"/>
    <lineage>
        <taxon>Bacteria</taxon>
        <taxon>Bacillati</taxon>
        <taxon>Bacillota</taxon>
        <taxon>Bacilli</taxon>
        <taxon>Bacillales</taxon>
        <taxon>Paenibacillaceae</taxon>
        <taxon>Paenibacillus</taxon>
    </lineage>
</organism>
<dbReference type="PROSITE" id="PS50111">
    <property type="entry name" value="CHEMOTAXIS_TRANSDUC_2"/>
    <property type="match status" value="1"/>
</dbReference>
<dbReference type="GO" id="GO:0020037">
    <property type="term" value="F:heme binding"/>
    <property type="evidence" value="ECO:0007669"/>
    <property type="project" value="InterPro"/>
</dbReference>
<dbReference type="SUPFAM" id="SSF58104">
    <property type="entry name" value="Methyl-accepting chemotaxis protein (MCP) signaling domain"/>
    <property type="match status" value="1"/>
</dbReference>
<reference evidence="5" key="1">
    <citation type="submission" date="2021-03" db="EMBL/GenBank/DDBJ databases">
        <title>Antimicrobial resistance genes in bacteria isolated from Japanese honey, and their potential for conferring macrolide and lincosamide resistance in the American foulbrood pathogen Paenibacillus larvae.</title>
        <authorList>
            <person name="Okamoto M."/>
            <person name="Kumagai M."/>
            <person name="Kanamori H."/>
            <person name="Takamatsu D."/>
        </authorList>
    </citation>
    <scope>NUCLEOTIDE SEQUENCE</scope>
    <source>
        <strain evidence="5">J2TS6</strain>
    </source>
</reference>
<dbReference type="GO" id="GO:0004888">
    <property type="term" value="F:transmembrane signaling receptor activity"/>
    <property type="evidence" value="ECO:0007669"/>
    <property type="project" value="InterPro"/>
</dbReference>
<dbReference type="GO" id="GO:0007165">
    <property type="term" value="P:signal transduction"/>
    <property type="evidence" value="ECO:0007669"/>
    <property type="project" value="UniProtKB-KW"/>
</dbReference>
<dbReference type="SUPFAM" id="SSF46458">
    <property type="entry name" value="Globin-like"/>
    <property type="match status" value="1"/>
</dbReference>
<name>A0A919XIM3_9BACL</name>
<evidence type="ECO:0000313" key="6">
    <source>
        <dbReference type="Proteomes" id="UP000679779"/>
    </source>
</evidence>
<dbReference type="GO" id="GO:0019825">
    <property type="term" value="F:oxygen binding"/>
    <property type="evidence" value="ECO:0007669"/>
    <property type="project" value="InterPro"/>
</dbReference>
<dbReference type="Proteomes" id="UP000679779">
    <property type="component" value="Unassembled WGS sequence"/>
</dbReference>
<dbReference type="InterPro" id="IPR039379">
    <property type="entry name" value="Protoglobin_sensor_dom"/>
</dbReference>
<dbReference type="GO" id="GO:0006935">
    <property type="term" value="P:chemotaxis"/>
    <property type="evidence" value="ECO:0007669"/>
    <property type="project" value="InterPro"/>
</dbReference>
<dbReference type="CDD" id="cd01068">
    <property type="entry name" value="globin_sensor"/>
    <property type="match status" value="1"/>
</dbReference>
<keyword evidence="6" id="KW-1185">Reference proteome</keyword>
<evidence type="ECO:0000256" key="3">
    <source>
        <dbReference type="PROSITE-ProRule" id="PRU00284"/>
    </source>
</evidence>
<dbReference type="CDD" id="cd11386">
    <property type="entry name" value="MCP_signal"/>
    <property type="match status" value="1"/>
</dbReference>
<dbReference type="Pfam" id="PF11563">
    <property type="entry name" value="Protoglobin"/>
    <property type="match status" value="1"/>
</dbReference>
<evidence type="ECO:0000256" key="1">
    <source>
        <dbReference type="ARBA" id="ARBA00023224"/>
    </source>
</evidence>
<sequence length="582" mass="66164">MFFQKKSRRDDDISLQASTDIEAKGHLKQKLEFLQIHQTDLENVRRLTALMDAHAERITHRHYEILAQVPEMREIIRQHSNRERLTGTFIAYLKSIPRVELDLSYFESRMRIGHIHSRIKLAPEWFIGAFTRIYEELVPLILEEFPNRHKAAAIITSLNRIITLDTQLVLEAYDEAHHYQVIETNSQIVETLIEMDKIKPLLDSVAQSLDETNNVSTGARQLSASVQEVAEHATRMAASSKGMQEQARQGQEVIASALNGFLAIIERFADTRSRFEELHETVQNVTQVVGLIREVAEQTNLLALNASIEAARAGEDGKGFAVVASEVRKLAEQTKGSVEQVTSSIARMDQTTFDVRRQTEEMEQDIFGHVNRAQEAIGSLDHMMQLIKGIGESTSGIAAVVQEQAVATKDISARTAVMLEHQERIQEHALATGKDIYEASKKVNGLRLQTLGLFPRLSEEQTLRTVKTDHLLWRWWVYNSLLGFHRLDLESAGDHHACRLGKWYDERRTDETLAKLPSFQALDEPHERIHRLAKEASRMMDGKTAASQSSNVLKPIEEASREVLGHLDELRQELFGRKRKQA</sequence>
<comment type="similarity">
    <text evidence="2">Belongs to the methyl-accepting chemotaxis (MCP) protein family.</text>
</comment>
<protein>
    <recommendedName>
        <fullName evidence="4">Methyl-accepting transducer domain-containing protein</fullName>
    </recommendedName>
</protein>
<accession>A0A919XIM3</accession>
<keyword evidence="1 3" id="KW-0807">Transducer</keyword>
<dbReference type="PANTHER" id="PTHR32089:SF112">
    <property type="entry name" value="LYSOZYME-LIKE PROTEIN-RELATED"/>
    <property type="match status" value="1"/>
</dbReference>
<dbReference type="InterPro" id="IPR012292">
    <property type="entry name" value="Globin/Proto"/>
</dbReference>
<gene>
    <name evidence="5" type="ORF">J2TS6_45200</name>
</gene>
<dbReference type="AlphaFoldDB" id="A0A919XIM3"/>
<dbReference type="Gene3D" id="1.20.120.30">
    <property type="entry name" value="Aspartate receptor, ligand-binding domain"/>
    <property type="match status" value="1"/>
</dbReference>
<dbReference type="GO" id="GO:0016020">
    <property type="term" value="C:membrane"/>
    <property type="evidence" value="ECO:0007669"/>
    <property type="project" value="InterPro"/>
</dbReference>
<evidence type="ECO:0000313" key="5">
    <source>
        <dbReference type="EMBL" id="GIO33379.1"/>
    </source>
</evidence>
<dbReference type="EMBL" id="BORQ01000006">
    <property type="protein sequence ID" value="GIO33379.1"/>
    <property type="molecule type" value="Genomic_DNA"/>
</dbReference>